<reference evidence="9" key="1">
    <citation type="submission" date="2020-04" db="EMBL/GenBank/DDBJ databases">
        <title>Analysis of mating type loci in Filobasidium floriforme.</title>
        <authorList>
            <person name="Nowrousian M."/>
        </authorList>
    </citation>
    <scope>NUCLEOTIDE SEQUENCE</scope>
    <source>
        <strain evidence="9">CBS 6242</strain>
    </source>
</reference>
<evidence type="ECO:0000256" key="5">
    <source>
        <dbReference type="ARBA" id="ARBA00023239"/>
    </source>
</evidence>
<dbReference type="InterPro" id="IPR001765">
    <property type="entry name" value="Carbonic_anhydrase"/>
</dbReference>
<feature type="binding site" evidence="7">
    <location>
        <position position="56"/>
    </location>
    <ligand>
        <name>Zn(2+)</name>
        <dbReference type="ChEBI" id="CHEBI:29105"/>
    </ligand>
</feature>
<evidence type="ECO:0000256" key="3">
    <source>
        <dbReference type="ARBA" id="ARBA00022723"/>
    </source>
</evidence>
<dbReference type="GO" id="GO:0004089">
    <property type="term" value="F:carbonate dehydratase activity"/>
    <property type="evidence" value="ECO:0007669"/>
    <property type="project" value="UniProtKB-UniRule"/>
</dbReference>
<keyword evidence="5 8" id="KW-0456">Lyase</keyword>
<dbReference type="PANTHER" id="PTHR11002:SF76">
    <property type="entry name" value="CARBONIC ANHYDRASE"/>
    <property type="match status" value="1"/>
</dbReference>
<protein>
    <recommendedName>
        <fullName evidence="2 8">Carbonic anhydrase</fullName>
        <ecNumber evidence="2 8">4.2.1.1</ecNumber>
    </recommendedName>
    <alternativeName>
        <fullName evidence="8">Carbonate dehydratase</fullName>
    </alternativeName>
</protein>
<evidence type="ECO:0000256" key="6">
    <source>
        <dbReference type="ARBA" id="ARBA00048348"/>
    </source>
</evidence>
<dbReference type="OrthoDB" id="10248475at2759"/>
<keyword evidence="4 7" id="KW-0862">Zinc</keyword>
<evidence type="ECO:0000256" key="1">
    <source>
        <dbReference type="ARBA" id="ARBA00006217"/>
    </source>
</evidence>
<evidence type="ECO:0000256" key="2">
    <source>
        <dbReference type="ARBA" id="ARBA00012925"/>
    </source>
</evidence>
<dbReference type="EC" id="4.2.1.1" evidence="2 8"/>
<feature type="binding site" evidence="7">
    <location>
        <position position="54"/>
    </location>
    <ligand>
        <name>Zn(2+)</name>
        <dbReference type="ChEBI" id="CHEBI:29105"/>
    </ligand>
</feature>
<dbReference type="InterPro" id="IPR036874">
    <property type="entry name" value="Carbonic_anhydrase_sf"/>
</dbReference>
<dbReference type="GO" id="GO:0008270">
    <property type="term" value="F:zinc ion binding"/>
    <property type="evidence" value="ECO:0007669"/>
    <property type="project" value="UniProtKB-UniRule"/>
</dbReference>
<keyword evidence="10" id="KW-1185">Reference proteome</keyword>
<comment type="cofactor">
    <cofactor evidence="7">
        <name>Zn(2+)</name>
        <dbReference type="ChEBI" id="CHEBI:29105"/>
    </cofactor>
    <text evidence="7">Binds 1 zinc ion per subunit.</text>
</comment>
<comment type="caution">
    <text evidence="9">The sequence shown here is derived from an EMBL/GenBank/DDBJ whole genome shotgun (WGS) entry which is preliminary data.</text>
</comment>
<dbReference type="SUPFAM" id="SSF53056">
    <property type="entry name" value="beta-carbonic anhydrase, cab"/>
    <property type="match status" value="1"/>
</dbReference>
<dbReference type="Pfam" id="PF00484">
    <property type="entry name" value="Pro_CA"/>
    <property type="match status" value="1"/>
</dbReference>
<organism evidence="9 10">
    <name type="scientific">Filobasidium floriforme</name>
    <dbReference type="NCBI Taxonomy" id="5210"/>
    <lineage>
        <taxon>Eukaryota</taxon>
        <taxon>Fungi</taxon>
        <taxon>Dikarya</taxon>
        <taxon>Basidiomycota</taxon>
        <taxon>Agaricomycotina</taxon>
        <taxon>Tremellomycetes</taxon>
        <taxon>Filobasidiales</taxon>
        <taxon>Filobasidiaceae</taxon>
        <taxon>Filobasidium</taxon>
    </lineage>
</organism>
<evidence type="ECO:0000256" key="4">
    <source>
        <dbReference type="ARBA" id="ARBA00022833"/>
    </source>
</evidence>
<comment type="catalytic activity">
    <reaction evidence="6 8">
        <text>hydrogencarbonate + H(+) = CO2 + H2O</text>
        <dbReference type="Rhea" id="RHEA:10748"/>
        <dbReference type="ChEBI" id="CHEBI:15377"/>
        <dbReference type="ChEBI" id="CHEBI:15378"/>
        <dbReference type="ChEBI" id="CHEBI:16526"/>
        <dbReference type="ChEBI" id="CHEBI:17544"/>
        <dbReference type="EC" id="4.2.1.1"/>
    </reaction>
</comment>
<keyword evidence="3 7" id="KW-0479">Metal-binding</keyword>
<evidence type="ECO:0000256" key="8">
    <source>
        <dbReference type="RuleBase" id="RU003956"/>
    </source>
</evidence>
<evidence type="ECO:0000256" key="7">
    <source>
        <dbReference type="PIRSR" id="PIRSR601765-1"/>
    </source>
</evidence>
<dbReference type="Gene3D" id="3.40.1050.10">
    <property type="entry name" value="Carbonic anhydrase"/>
    <property type="match status" value="1"/>
</dbReference>
<proteinExistence type="inferred from homology"/>
<comment type="similarity">
    <text evidence="1 8">Belongs to the beta-class carbonic anhydrase family.</text>
</comment>
<comment type="function">
    <text evidence="8">Reversible hydration of carbon dioxide.</text>
</comment>
<accession>A0A8K0NLV9</accession>
<evidence type="ECO:0000313" key="9">
    <source>
        <dbReference type="EMBL" id="KAG7530538.1"/>
    </source>
</evidence>
<name>A0A8K0NLV9_9TREE</name>
<dbReference type="PANTHER" id="PTHR11002">
    <property type="entry name" value="CARBONIC ANHYDRASE"/>
    <property type="match status" value="1"/>
</dbReference>
<dbReference type="EMBL" id="JABELV010000115">
    <property type="protein sequence ID" value="KAG7530538.1"/>
    <property type="molecule type" value="Genomic_DNA"/>
</dbReference>
<dbReference type="SMART" id="SM00947">
    <property type="entry name" value="Pro_CA"/>
    <property type="match status" value="1"/>
</dbReference>
<feature type="binding site" evidence="7">
    <location>
        <position position="111"/>
    </location>
    <ligand>
        <name>Zn(2+)</name>
        <dbReference type="ChEBI" id="CHEBI:29105"/>
    </ligand>
</feature>
<dbReference type="GO" id="GO:0034599">
    <property type="term" value="P:cellular response to oxidative stress"/>
    <property type="evidence" value="ECO:0007669"/>
    <property type="project" value="TreeGrafter"/>
</dbReference>
<dbReference type="AlphaFoldDB" id="A0A8K0NLV9"/>
<dbReference type="Proteomes" id="UP000812966">
    <property type="component" value="Unassembled WGS sequence"/>
</dbReference>
<evidence type="ECO:0000313" key="10">
    <source>
        <dbReference type="Proteomes" id="UP000812966"/>
    </source>
</evidence>
<sequence length="219" mass="24001">MPIPTAPITQLPVNKLDKHIAKNAAWATDFEADQRGLLEKLAKGQQPQLLWFGCSDSRVPESIVLDSKTPGEIFVHRNIANTFSGADDSCHSVLEYGVGHLDIKHVVVVGHTACGGCAAAFKSDPPTSKIEKSSNPDSPLINFLQPLIKLRHSLPDRSTLDDLIVANVKRGVDEICQTEVIKKNWKATEDSDELPVQVHGWMYNLSTGRLQDLGMTRSA</sequence>
<dbReference type="GO" id="GO:0071244">
    <property type="term" value="P:cellular response to carbon dioxide"/>
    <property type="evidence" value="ECO:0007669"/>
    <property type="project" value="TreeGrafter"/>
</dbReference>
<gene>
    <name evidence="9" type="ORF">FFLO_04964</name>
</gene>
<feature type="binding site" evidence="7">
    <location>
        <position position="114"/>
    </location>
    <ligand>
        <name>Zn(2+)</name>
        <dbReference type="ChEBI" id="CHEBI:29105"/>
    </ligand>
</feature>